<evidence type="ECO:0000256" key="1">
    <source>
        <dbReference type="SAM" id="SignalP"/>
    </source>
</evidence>
<name>A0AAD4W5E4_PRUDU</name>
<keyword evidence="1" id="KW-0732">Signal</keyword>
<sequence>MFIEVLAVGCVDILLVLTDENFGIEQITGETLPNFRQESSRTPSSYAMLMLGHVAALAEATEEEVGVQRATGYYQCHRFSNRCL</sequence>
<feature type="chain" id="PRO_5042086373" evidence="1">
    <location>
        <begin position="19"/>
        <end position="84"/>
    </location>
</feature>
<feature type="signal peptide" evidence="1">
    <location>
        <begin position="1"/>
        <end position="18"/>
    </location>
</feature>
<protein>
    <submittedName>
        <fullName evidence="2">Uncharacterized protein</fullName>
    </submittedName>
</protein>
<accession>A0AAD4W5E4</accession>
<evidence type="ECO:0000313" key="2">
    <source>
        <dbReference type="EMBL" id="KAI5335822.1"/>
    </source>
</evidence>
<comment type="caution">
    <text evidence="2">The sequence shown here is derived from an EMBL/GenBank/DDBJ whole genome shotgun (WGS) entry which is preliminary data.</text>
</comment>
<keyword evidence="3" id="KW-1185">Reference proteome</keyword>
<dbReference type="AlphaFoldDB" id="A0AAD4W5E4"/>
<reference evidence="2 3" key="1">
    <citation type="journal article" date="2022" name="G3 (Bethesda)">
        <title>Whole-genome sequence and methylome profiling of the almond [Prunus dulcis (Mill.) D.A. Webb] cultivar 'Nonpareil'.</title>
        <authorList>
            <person name="D'Amico-Willman K.M."/>
            <person name="Ouma W.Z."/>
            <person name="Meulia T."/>
            <person name="Sideli G.M."/>
            <person name="Gradziel T.M."/>
            <person name="Fresnedo-Ramirez J."/>
        </authorList>
    </citation>
    <scope>NUCLEOTIDE SEQUENCE [LARGE SCALE GENOMIC DNA]</scope>
    <source>
        <strain evidence="2">Clone GOH B32 T37-40</strain>
    </source>
</reference>
<evidence type="ECO:0000313" key="3">
    <source>
        <dbReference type="Proteomes" id="UP001054821"/>
    </source>
</evidence>
<gene>
    <name evidence="2" type="ORF">L3X38_025956</name>
</gene>
<proteinExistence type="predicted"/>
<dbReference type="Proteomes" id="UP001054821">
    <property type="component" value="Chromosome 4"/>
</dbReference>
<dbReference type="EMBL" id="JAJFAZ020000004">
    <property type="protein sequence ID" value="KAI5335822.1"/>
    <property type="molecule type" value="Genomic_DNA"/>
</dbReference>
<organism evidence="2 3">
    <name type="scientific">Prunus dulcis</name>
    <name type="common">Almond</name>
    <name type="synonym">Amygdalus dulcis</name>
    <dbReference type="NCBI Taxonomy" id="3755"/>
    <lineage>
        <taxon>Eukaryota</taxon>
        <taxon>Viridiplantae</taxon>
        <taxon>Streptophyta</taxon>
        <taxon>Embryophyta</taxon>
        <taxon>Tracheophyta</taxon>
        <taxon>Spermatophyta</taxon>
        <taxon>Magnoliopsida</taxon>
        <taxon>eudicotyledons</taxon>
        <taxon>Gunneridae</taxon>
        <taxon>Pentapetalae</taxon>
        <taxon>rosids</taxon>
        <taxon>fabids</taxon>
        <taxon>Rosales</taxon>
        <taxon>Rosaceae</taxon>
        <taxon>Amygdaloideae</taxon>
        <taxon>Amygdaleae</taxon>
        <taxon>Prunus</taxon>
    </lineage>
</organism>